<proteinExistence type="predicted"/>
<feature type="region of interest" description="Disordered" evidence="1">
    <location>
        <begin position="1"/>
        <end position="65"/>
    </location>
</feature>
<evidence type="ECO:0000313" key="3">
    <source>
        <dbReference type="Proteomes" id="UP000030645"/>
    </source>
</evidence>
<evidence type="ECO:0000256" key="1">
    <source>
        <dbReference type="SAM" id="MobiDB-lite"/>
    </source>
</evidence>
<dbReference type="AlphaFoldDB" id="W9R3P3"/>
<dbReference type="Proteomes" id="UP000030645">
    <property type="component" value="Unassembled WGS sequence"/>
</dbReference>
<reference evidence="3" key="1">
    <citation type="submission" date="2013-01" db="EMBL/GenBank/DDBJ databases">
        <title>Draft Genome Sequence of a Mulberry Tree, Morus notabilis C.K. Schneid.</title>
        <authorList>
            <person name="He N."/>
            <person name="Zhao S."/>
        </authorList>
    </citation>
    <scope>NUCLEOTIDE SEQUENCE</scope>
</reference>
<keyword evidence="3" id="KW-1185">Reference proteome</keyword>
<protein>
    <submittedName>
        <fullName evidence="2">Uncharacterized protein</fullName>
    </submittedName>
</protein>
<sequence length="119" mass="13219">MAVLHDQQLIQQKPFEAPPEYSTDLPDLSVLGLDSPCQYGSSGDGNSHKRPSLTSINSQQPKPKKLLTTLLPPPLLILSSAAASPTPSTFLFQFKPLLSPLRLWPRPRAFRRTPHPRSR</sequence>
<organism evidence="2 3">
    <name type="scientific">Morus notabilis</name>
    <dbReference type="NCBI Taxonomy" id="981085"/>
    <lineage>
        <taxon>Eukaryota</taxon>
        <taxon>Viridiplantae</taxon>
        <taxon>Streptophyta</taxon>
        <taxon>Embryophyta</taxon>
        <taxon>Tracheophyta</taxon>
        <taxon>Spermatophyta</taxon>
        <taxon>Magnoliopsida</taxon>
        <taxon>eudicotyledons</taxon>
        <taxon>Gunneridae</taxon>
        <taxon>Pentapetalae</taxon>
        <taxon>rosids</taxon>
        <taxon>fabids</taxon>
        <taxon>Rosales</taxon>
        <taxon>Moraceae</taxon>
        <taxon>Moreae</taxon>
        <taxon>Morus</taxon>
    </lineage>
</organism>
<name>W9R3P3_9ROSA</name>
<accession>W9R3P3</accession>
<dbReference type="EMBL" id="KE343639">
    <property type="protein sequence ID" value="EXB37511.1"/>
    <property type="molecule type" value="Genomic_DNA"/>
</dbReference>
<evidence type="ECO:0000313" key="2">
    <source>
        <dbReference type="EMBL" id="EXB37511.1"/>
    </source>
</evidence>
<gene>
    <name evidence="2" type="ORF">L484_002497</name>
</gene>